<dbReference type="GO" id="GO:0000287">
    <property type="term" value="F:magnesium ion binding"/>
    <property type="evidence" value="ECO:0007669"/>
    <property type="project" value="TreeGrafter"/>
</dbReference>
<dbReference type="PRINTS" id="PR00413">
    <property type="entry name" value="HADHALOGNASE"/>
</dbReference>
<dbReference type="GO" id="GO:0036424">
    <property type="term" value="F:L-phosphoserine phosphatase activity"/>
    <property type="evidence" value="ECO:0007669"/>
    <property type="project" value="TreeGrafter"/>
</dbReference>
<dbReference type="NCBIfam" id="TIGR01488">
    <property type="entry name" value="HAD-SF-IB"/>
    <property type="match status" value="1"/>
</dbReference>
<comment type="pathway">
    <text evidence="2">Amino-acid biosynthesis; L-serine biosynthesis; L-serine from 3-phospho-D-glycerate: step 3/3.</text>
</comment>
<dbReference type="EMBL" id="EU016608">
    <property type="protein sequence ID" value="ABZ07731.1"/>
    <property type="molecule type" value="Genomic_DNA"/>
</dbReference>
<dbReference type="SUPFAM" id="SSF56784">
    <property type="entry name" value="HAD-like"/>
    <property type="match status" value="1"/>
</dbReference>
<dbReference type="InterPro" id="IPR036412">
    <property type="entry name" value="HAD-like_sf"/>
</dbReference>
<keyword evidence="4" id="KW-0028">Amino-acid biosynthesis</keyword>
<dbReference type="InterPro" id="IPR050582">
    <property type="entry name" value="HAD-like_SerB"/>
</dbReference>
<evidence type="ECO:0000256" key="6">
    <source>
        <dbReference type="ARBA" id="ARBA00022801"/>
    </source>
</evidence>
<evidence type="ECO:0000256" key="5">
    <source>
        <dbReference type="ARBA" id="ARBA00022723"/>
    </source>
</evidence>
<keyword evidence="8" id="KW-0718">Serine biosynthesis</keyword>
<sequence>MGRSKIRIVAFDFDGTLSQSDGSWRKLHRYFGTKEMSRINLGLYEKGAIDYPEFMRRDIASWPNDLRISRVREILSDRFQMDPDAGPVISEIKKRGLKVAIISAGLDILVSKKGDELGADHVLANGLETDENGFLTGEGIFRVDLIRKDLALISLLGSIGLTADQCLSVGDSKYDSNFLTASGRSAAIHGDEELESVATYVLTKLTEVLNYI</sequence>
<protein>
    <recommendedName>
        <fullName evidence="3">phosphoserine phosphatase</fullName>
        <ecNumber evidence="3">3.1.3.3</ecNumber>
    </recommendedName>
</protein>
<gene>
    <name evidence="9" type="ORF">ALOHA_HF4000ANIW141A21ctg1g15</name>
</gene>
<keyword evidence="5" id="KW-0479">Metal-binding</keyword>
<evidence type="ECO:0000256" key="2">
    <source>
        <dbReference type="ARBA" id="ARBA00005135"/>
    </source>
</evidence>
<keyword evidence="7" id="KW-0460">Magnesium</keyword>
<comment type="cofactor">
    <cofactor evidence="1">
        <name>Mg(2+)</name>
        <dbReference type="ChEBI" id="CHEBI:18420"/>
    </cofactor>
</comment>
<dbReference type="InterPro" id="IPR006439">
    <property type="entry name" value="HAD-SF_hydro_IA"/>
</dbReference>
<dbReference type="Gene3D" id="3.40.50.1000">
    <property type="entry name" value="HAD superfamily/HAD-like"/>
    <property type="match status" value="1"/>
</dbReference>
<dbReference type="InterPro" id="IPR023214">
    <property type="entry name" value="HAD_sf"/>
</dbReference>
<dbReference type="GO" id="GO:0006564">
    <property type="term" value="P:L-serine biosynthetic process"/>
    <property type="evidence" value="ECO:0007669"/>
    <property type="project" value="UniProtKB-KW"/>
</dbReference>
<dbReference type="PANTHER" id="PTHR43344">
    <property type="entry name" value="PHOSPHOSERINE PHOSPHATASE"/>
    <property type="match status" value="1"/>
</dbReference>
<evidence type="ECO:0000256" key="7">
    <source>
        <dbReference type="ARBA" id="ARBA00022842"/>
    </source>
</evidence>
<dbReference type="EC" id="3.1.3.3" evidence="3"/>
<organism evidence="9">
    <name type="scientific">uncultured marine microorganism HF4000_ANIW141A21</name>
    <dbReference type="NCBI Taxonomy" id="455535"/>
    <lineage>
        <taxon>unclassified sequences</taxon>
        <taxon>environmental samples</taxon>
    </lineage>
</organism>
<proteinExistence type="predicted"/>
<evidence type="ECO:0000256" key="1">
    <source>
        <dbReference type="ARBA" id="ARBA00001946"/>
    </source>
</evidence>
<keyword evidence="6 9" id="KW-0378">Hydrolase</keyword>
<evidence type="ECO:0000313" key="9">
    <source>
        <dbReference type="EMBL" id="ABZ07731.1"/>
    </source>
</evidence>
<name>B3T572_9ZZZZ</name>
<reference evidence="9" key="1">
    <citation type="journal article" date="2008" name="ISME J.">
        <title>Genomic patterns of recombination, clonal divergence and environment in marine microbial populations.</title>
        <authorList>
            <person name="Konstantinidis K.T."/>
            <person name="Delong E.F."/>
        </authorList>
    </citation>
    <scope>NUCLEOTIDE SEQUENCE</scope>
</reference>
<accession>B3T572</accession>
<dbReference type="AlphaFoldDB" id="B3T572"/>
<dbReference type="Pfam" id="PF12710">
    <property type="entry name" value="HAD"/>
    <property type="match status" value="1"/>
</dbReference>
<evidence type="ECO:0000256" key="8">
    <source>
        <dbReference type="ARBA" id="ARBA00023299"/>
    </source>
</evidence>
<evidence type="ECO:0000256" key="4">
    <source>
        <dbReference type="ARBA" id="ARBA00022605"/>
    </source>
</evidence>
<dbReference type="PANTHER" id="PTHR43344:SF2">
    <property type="entry name" value="PHOSPHOSERINE PHOSPHATASE"/>
    <property type="match status" value="1"/>
</dbReference>
<evidence type="ECO:0000256" key="3">
    <source>
        <dbReference type="ARBA" id="ARBA00012640"/>
    </source>
</evidence>